<proteinExistence type="predicted"/>
<gene>
    <name evidence="2" type="ORF">DI626_01860</name>
</gene>
<organism evidence="2 3">
    <name type="scientific">Micavibrio aeruginosavorus</name>
    <dbReference type="NCBI Taxonomy" id="349221"/>
    <lineage>
        <taxon>Bacteria</taxon>
        <taxon>Pseudomonadati</taxon>
        <taxon>Bdellovibrionota</taxon>
        <taxon>Bdellovibrionia</taxon>
        <taxon>Bdellovibrionales</taxon>
        <taxon>Pseudobdellovibrionaceae</taxon>
        <taxon>Micavibrio</taxon>
    </lineage>
</organism>
<evidence type="ECO:0008006" key="4">
    <source>
        <dbReference type="Google" id="ProtNLM"/>
    </source>
</evidence>
<dbReference type="EMBL" id="QFNK01000019">
    <property type="protein sequence ID" value="PZO88384.1"/>
    <property type="molecule type" value="Genomic_DNA"/>
</dbReference>
<protein>
    <recommendedName>
        <fullName evidence="4">LPS-assembly lipoprotein</fullName>
    </recommendedName>
</protein>
<accession>A0A2W5A1B7</accession>
<evidence type="ECO:0000313" key="3">
    <source>
        <dbReference type="Proteomes" id="UP000249557"/>
    </source>
</evidence>
<dbReference type="GO" id="GO:0043165">
    <property type="term" value="P:Gram-negative-bacterium-type cell outer membrane assembly"/>
    <property type="evidence" value="ECO:0007669"/>
    <property type="project" value="InterPro"/>
</dbReference>
<dbReference type="Proteomes" id="UP000249557">
    <property type="component" value="Unassembled WGS sequence"/>
</dbReference>
<reference evidence="2 3" key="1">
    <citation type="submission" date="2017-08" db="EMBL/GenBank/DDBJ databases">
        <title>Infants hospitalized years apart are colonized by the same room-sourced microbial strains.</title>
        <authorList>
            <person name="Brooks B."/>
            <person name="Olm M.R."/>
            <person name="Firek B.A."/>
            <person name="Baker R."/>
            <person name="Thomas B.C."/>
            <person name="Morowitz M.J."/>
            <person name="Banfield J.F."/>
        </authorList>
    </citation>
    <scope>NUCLEOTIDE SEQUENCE [LARGE SCALE GENOMIC DNA]</scope>
    <source>
        <strain evidence="2">S2_018_000_R2_104</strain>
    </source>
</reference>
<comment type="caution">
    <text evidence="2">The sequence shown here is derived from an EMBL/GenBank/DDBJ whole genome shotgun (WGS) entry which is preliminary data.</text>
</comment>
<dbReference type="GO" id="GO:0019867">
    <property type="term" value="C:outer membrane"/>
    <property type="evidence" value="ECO:0007669"/>
    <property type="project" value="InterPro"/>
</dbReference>
<dbReference type="AlphaFoldDB" id="A0A2W5A1B7"/>
<evidence type="ECO:0000256" key="1">
    <source>
        <dbReference type="SAM" id="SignalP"/>
    </source>
</evidence>
<dbReference type="PROSITE" id="PS51257">
    <property type="entry name" value="PROKAR_LIPOPROTEIN"/>
    <property type="match status" value="1"/>
</dbReference>
<sequence>MSSLRNVIALAAIVAALSLTACGFSPMYGSAAGSQGVSAVEGLDKVDIAMIPDEEGVFLRNILIDHFYRGGYPSSPAYTLQVQKIRMTEADLDITRESESTRRQIRLRTVMSLRNNTTGETVLTRNITAVTSYNVLGSQFTTRVSERDAREAALSDMARQIENQVVLYFKQ</sequence>
<feature type="chain" id="PRO_5016132464" description="LPS-assembly lipoprotein" evidence="1">
    <location>
        <begin position="22"/>
        <end position="171"/>
    </location>
</feature>
<keyword evidence="1" id="KW-0732">Signal</keyword>
<dbReference type="Gene3D" id="3.30.160.150">
    <property type="entry name" value="Lipoprotein like domain"/>
    <property type="match status" value="1"/>
</dbReference>
<name>A0A2W5A1B7_9BACT</name>
<feature type="signal peptide" evidence="1">
    <location>
        <begin position="1"/>
        <end position="21"/>
    </location>
</feature>
<evidence type="ECO:0000313" key="2">
    <source>
        <dbReference type="EMBL" id="PZO88384.1"/>
    </source>
</evidence>